<evidence type="ECO:0000313" key="6">
    <source>
        <dbReference type="EMBL" id="KAF2236883.1"/>
    </source>
</evidence>
<dbReference type="Proteomes" id="UP000800092">
    <property type="component" value="Unassembled WGS sequence"/>
</dbReference>
<dbReference type="EMBL" id="ML991783">
    <property type="protein sequence ID" value="KAF2236883.1"/>
    <property type="molecule type" value="Genomic_DNA"/>
</dbReference>
<dbReference type="InterPro" id="IPR020070">
    <property type="entry name" value="Ribosomal_bL9_N"/>
</dbReference>
<evidence type="ECO:0000256" key="1">
    <source>
        <dbReference type="ARBA" id="ARBA00010605"/>
    </source>
</evidence>
<keyword evidence="3" id="KW-0687">Ribonucleoprotein</keyword>
<feature type="region of interest" description="Disordered" evidence="4">
    <location>
        <begin position="111"/>
        <end position="133"/>
    </location>
</feature>
<reference evidence="6" key="1">
    <citation type="journal article" date="2020" name="Stud. Mycol.">
        <title>101 Dothideomycetes genomes: a test case for predicting lifestyles and emergence of pathogens.</title>
        <authorList>
            <person name="Haridas S."/>
            <person name="Albert R."/>
            <person name="Binder M."/>
            <person name="Bloem J."/>
            <person name="Labutti K."/>
            <person name="Salamov A."/>
            <person name="Andreopoulos B."/>
            <person name="Baker S."/>
            <person name="Barry K."/>
            <person name="Bills G."/>
            <person name="Bluhm B."/>
            <person name="Cannon C."/>
            <person name="Castanera R."/>
            <person name="Culley D."/>
            <person name="Daum C."/>
            <person name="Ezra D."/>
            <person name="Gonzalez J."/>
            <person name="Henrissat B."/>
            <person name="Kuo A."/>
            <person name="Liang C."/>
            <person name="Lipzen A."/>
            <person name="Lutzoni F."/>
            <person name="Magnuson J."/>
            <person name="Mondo S."/>
            <person name="Nolan M."/>
            <person name="Ohm R."/>
            <person name="Pangilinan J."/>
            <person name="Park H.-J."/>
            <person name="Ramirez L."/>
            <person name="Alfaro M."/>
            <person name="Sun H."/>
            <person name="Tritt A."/>
            <person name="Yoshinaga Y."/>
            <person name="Zwiers L.-H."/>
            <person name="Turgeon B."/>
            <person name="Goodwin S."/>
            <person name="Spatafora J."/>
            <person name="Crous P."/>
            <person name="Grigoriev I."/>
        </authorList>
    </citation>
    <scope>NUCLEOTIDE SEQUENCE</scope>
    <source>
        <strain evidence="6">Tuck. ex Michener</strain>
    </source>
</reference>
<dbReference type="Gene3D" id="3.40.5.10">
    <property type="entry name" value="Ribosomal protein L9, N-terminal domain"/>
    <property type="match status" value="1"/>
</dbReference>
<dbReference type="GO" id="GO:1990904">
    <property type="term" value="C:ribonucleoprotein complex"/>
    <property type="evidence" value="ECO:0007669"/>
    <property type="project" value="UniProtKB-KW"/>
</dbReference>
<evidence type="ECO:0000256" key="3">
    <source>
        <dbReference type="ARBA" id="ARBA00023274"/>
    </source>
</evidence>
<proteinExistence type="inferred from homology"/>
<evidence type="ECO:0000313" key="7">
    <source>
        <dbReference type="Proteomes" id="UP000800092"/>
    </source>
</evidence>
<dbReference type="InterPro" id="IPR000244">
    <property type="entry name" value="Ribosomal_bL9"/>
</dbReference>
<feature type="domain" description="Ribosomal protein L9" evidence="5">
    <location>
        <begin position="49"/>
        <end position="95"/>
    </location>
</feature>
<evidence type="ECO:0000256" key="4">
    <source>
        <dbReference type="SAM" id="MobiDB-lite"/>
    </source>
</evidence>
<dbReference type="SUPFAM" id="SSF55658">
    <property type="entry name" value="L9 N-domain-like"/>
    <property type="match status" value="1"/>
</dbReference>
<dbReference type="PANTHER" id="PTHR21368">
    <property type="entry name" value="50S RIBOSOMAL PROTEIN L9"/>
    <property type="match status" value="1"/>
</dbReference>
<dbReference type="GO" id="GO:0006412">
    <property type="term" value="P:translation"/>
    <property type="evidence" value="ECO:0007669"/>
    <property type="project" value="InterPro"/>
</dbReference>
<dbReference type="OrthoDB" id="5555409at2759"/>
<dbReference type="GO" id="GO:0003735">
    <property type="term" value="F:structural constituent of ribosome"/>
    <property type="evidence" value="ECO:0007669"/>
    <property type="project" value="InterPro"/>
</dbReference>
<comment type="similarity">
    <text evidence="1">Belongs to the bacterial ribosomal protein bL9 family.</text>
</comment>
<keyword evidence="7" id="KW-1185">Reference proteome</keyword>
<dbReference type="InterPro" id="IPR009027">
    <property type="entry name" value="Ribosomal_bL9/RNase_H1_N"/>
</dbReference>
<keyword evidence="2" id="KW-0689">Ribosomal protein</keyword>
<dbReference type="Pfam" id="PF01281">
    <property type="entry name" value="Ribosomal_L9_N"/>
    <property type="match status" value="1"/>
</dbReference>
<organism evidence="6 7">
    <name type="scientific">Viridothelium virens</name>
    <name type="common">Speckled blister lichen</name>
    <name type="synonym">Trypethelium virens</name>
    <dbReference type="NCBI Taxonomy" id="1048519"/>
    <lineage>
        <taxon>Eukaryota</taxon>
        <taxon>Fungi</taxon>
        <taxon>Dikarya</taxon>
        <taxon>Ascomycota</taxon>
        <taxon>Pezizomycotina</taxon>
        <taxon>Dothideomycetes</taxon>
        <taxon>Dothideomycetes incertae sedis</taxon>
        <taxon>Trypetheliales</taxon>
        <taxon>Trypetheliaceae</taxon>
        <taxon>Viridothelium</taxon>
    </lineage>
</organism>
<protein>
    <recommendedName>
        <fullName evidence="5">Ribosomal protein L9 domain-containing protein</fullName>
    </recommendedName>
</protein>
<name>A0A6A6HH62_VIRVR</name>
<evidence type="ECO:0000256" key="2">
    <source>
        <dbReference type="ARBA" id="ARBA00022980"/>
    </source>
</evidence>
<dbReference type="AlphaFoldDB" id="A0A6A6HH62"/>
<evidence type="ECO:0000259" key="5">
    <source>
        <dbReference type="Pfam" id="PF01281"/>
    </source>
</evidence>
<dbReference type="InterPro" id="IPR036935">
    <property type="entry name" value="Ribosomal_bL9_N_sf"/>
</dbReference>
<gene>
    <name evidence="6" type="ORF">EV356DRAFT_54580</name>
</gene>
<accession>A0A6A6HH62</accession>
<dbReference type="GO" id="GO:0005840">
    <property type="term" value="C:ribosome"/>
    <property type="evidence" value="ECO:0007669"/>
    <property type="project" value="UniProtKB-KW"/>
</dbReference>
<sequence>MAAFWPRPFAAPQCSACTRRISALGLEAWHTSRQQIRGKKRLANGASVMTVRLMRDKKGFGRKGSIVPISGGRMRNDWFPRGIAEYLTQVEIKDLRLKSVPIERDYAFISTKHSEQQREERLQQEDEERRKTEEKALEDRMEAIAKGQHVDVERLTPKRATELISILVPNRLDFYRTKIEQDSQTSNKEAPAEGGSGLAEAFLAAKQQLQSTHPDTIYGSVSLGDVLSSIRAVLSNNDEASRVTLSEEDLSFVGEVGDGSRQVIKRLGEFTVSIRTKGASEPIFRTIRVVEQKQQ</sequence>